<evidence type="ECO:0000313" key="4">
    <source>
        <dbReference type="Proteomes" id="UP000255066"/>
    </source>
</evidence>
<name>A0A378IBK9_9GAMM</name>
<accession>A0A378IBK9</accession>
<dbReference type="STRING" id="28083.Lbir_0273"/>
<dbReference type="Proteomes" id="UP000054735">
    <property type="component" value="Unassembled WGS sequence"/>
</dbReference>
<dbReference type="EMBL" id="LNXT01000001">
    <property type="protein sequence ID" value="KTC76204.1"/>
    <property type="molecule type" value="Genomic_DNA"/>
</dbReference>
<keyword evidence="3" id="KW-1185">Reference proteome</keyword>
<dbReference type="Proteomes" id="UP000255066">
    <property type="component" value="Unassembled WGS sequence"/>
</dbReference>
<proteinExistence type="predicted"/>
<gene>
    <name evidence="1" type="ORF">Lbir_0273</name>
    <name evidence="2" type="ORF">NCTC12437_01952</name>
</gene>
<protein>
    <submittedName>
        <fullName evidence="2">Uncharacterized protein</fullName>
    </submittedName>
</protein>
<dbReference type="AlphaFoldDB" id="A0A378IBK9"/>
<sequence length="72" mass="8281">MVIIHSRFACNASGPICSLINPQKRRVHTDVKRGVKWEKLRNWFNNHCSSNALIVTSSRFKALVHHLQPYPA</sequence>
<evidence type="ECO:0000313" key="3">
    <source>
        <dbReference type="Proteomes" id="UP000054735"/>
    </source>
</evidence>
<evidence type="ECO:0000313" key="1">
    <source>
        <dbReference type="EMBL" id="KTC76204.1"/>
    </source>
</evidence>
<dbReference type="EMBL" id="UGNW01000001">
    <property type="protein sequence ID" value="STX32172.1"/>
    <property type="molecule type" value="Genomic_DNA"/>
</dbReference>
<organism evidence="2 4">
    <name type="scientific">Legionella birminghamensis</name>
    <dbReference type="NCBI Taxonomy" id="28083"/>
    <lineage>
        <taxon>Bacteria</taxon>
        <taxon>Pseudomonadati</taxon>
        <taxon>Pseudomonadota</taxon>
        <taxon>Gammaproteobacteria</taxon>
        <taxon>Legionellales</taxon>
        <taxon>Legionellaceae</taxon>
        <taxon>Legionella</taxon>
    </lineage>
</organism>
<evidence type="ECO:0000313" key="2">
    <source>
        <dbReference type="EMBL" id="STX32172.1"/>
    </source>
</evidence>
<reference evidence="1 3" key="1">
    <citation type="submission" date="2015-11" db="EMBL/GenBank/DDBJ databases">
        <title>Genomic analysis of 38 Legionella species identifies large and diverse effector repertoires.</title>
        <authorList>
            <person name="Burstein D."/>
            <person name="Amaro F."/>
            <person name="Zusman T."/>
            <person name="Lifshitz Z."/>
            <person name="Cohen O."/>
            <person name="Gilbert J.A."/>
            <person name="Pupko T."/>
            <person name="Shuman H.A."/>
            <person name="Segal G."/>
        </authorList>
    </citation>
    <scope>NUCLEOTIDE SEQUENCE [LARGE SCALE GENOMIC DNA]</scope>
    <source>
        <strain evidence="1 3">CDC#1407-AL-14</strain>
    </source>
</reference>
<reference evidence="2 4" key="2">
    <citation type="submission" date="2018-06" db="EMBL/GenBank/DDBJ databases">
        <authorList>
            <consortium name="Pathogen Informatics"/>
            <person name="Doyle S."/>
        </authorList>
    </citation>
    <scope>NUCLEOTIDE SEQUENCE [LARGE SCALE GENOMIC DNA]</scope>
    <source>
        <strain evidence="2 4">NCTC12437</strain>
    </source>
</reference>